<gene>
    <name evidence="2" type="ORF">SAMN05660236_0134</name>
</gene>
<keyword evidence="3" id="KW-1185">Reference proteome</keyword>
<dbReference type="RefSeq" id="WP_079684790.1">
    <property type="nucleotide sequence ID" value="NZ_FUZU01000001.1"/>
</dbReference>
<evidence type="ECO:0000313" key="3">
    <source>
        <dbReference type="Proteomes" id="UP000190961"/>
    </source>
</evidence>
<sequence>MNRFVLLFVAMSSVAIGQPLRDINYNFLYDPGQPVSLEIKSVRSGTTWDIFYKLHRRDTTVTDFSIEWSTRNGLGDKEGTVVNTVTGDAVAGKVALPVSASAQVLVAKVINITAKQAWFFYRVLDPKYPVNGWLSAPDGAVTSPYVKGGSYTLHGSASTKVVSHYHDTFPAATPAFSEALGRVAPALKVDSTFTVQGDQTVTLSSQGLYLVQTDTNAAEGFAFRVQHDYPRLTKLESLADPFIYVCTRQEFDRLKIARGDKKAFDKVILGITGDADRAKKFMRSYFKRVELSNQFFTSYKEGWKTDRGMIYIVFGLPDEVYKFSDREVWSYKNSLFKATFDFVKSPTLFDPDNYVLIRERKYQETWYEVIDLWRNARF</sequence>
<evidence type="ECO:0000313" key="2">
    <source>
        <dbReference type="EMBL" id="SKC39581.1"/>
    </source>
</evidence>
<dbReference type="NCBIfam" id="TIGR04514">
    <property type="entry name" value="GWxTD_dom"/>
    <property type="match status" value="1"/>
</dbReference>
<organism evidence="2 3">
    <name type="scientific">Ohtaekwangia koreensis</name>
    <dbReference type="NCBI Taxonomy" id="688867"/>
    <lineage>
        <taxon>Bacteria</taxon>
        <taxon>Pseudomonadati</taxon>
        <taxon>Bacteroidota</taxon>
        <taxon>Cytophagia</taxon>
        <taxon>Cytophagales</taxon>
        <taxon>Fulvivirgaceae</taxon>
        <taxon>Ohtaekwangia</taxon>
    </lineage>
</organism>
<dbReference type="OrthoDB" id="9814412at2"/>
<reference evidence="2 3" key="1">
    <citation type="submission" date="2017-02" db="EMBL/GenBank/DDBJ databases">
        <authorList>
            <person name="Peterson S.W."/>
        </authorList>
    </citation>
    <scope>NUCLEOTIDE SEQUENCE [LARGE SCALE GENOMIC DNA]</scope>
    <source>
        <strain evidence="2 3">DSM 25262</strain>
    </source>
</reference>
<dbReference type="AlphaFoldDB" id="A0A1T5IK93"/>
<dbReference type="Pfam" id="PF20094">
    <property type="entry name" value="GWxTD_dom"/>
    <property type="match status" value="1"/>
</dbReference>
<proteinExistence type="predicted"/>
<accession>A0A1T5IK93</accession>
<name>A0A1T5IK93_9BACT</name>
<protein>
    <submittedName>
        <fullName evidence="2">GWxTD domain-containing protein</fullName>
    </submittedName>
</protein>
<dbReference type="Proteomes" id="UP000190961">
    <property type="component" value="Unassembled WGS sequence"/>
</dbReference>
<evidence type="ECO:0000259" key="1">
    <source>
        <dbReference type="Pfam" id="PF20094"/>
    </source>
</evidence>
<dbReference type="STRING" id="688867.SAMN05660236_0134"/>
<feature type="domain" description="GWxTD" evidence="1">
    <location>
        <begin position="207"/>
        <end position="375"/>
    </location>
</feature>
<dbReference type="EMBL" id="FUZU01000001">
    <property type="protein sequence ID" value="SKC39581.1"/>
    <property type="molecule type" value="Genomic_DNA"/>
</dbReference>
<dbReference type="InterPro" id="IPR030959">
    <property type="entry name" value="GWxTD_dom"/>
</dbReference>